<dbReference type="VEuPathDB" id="FungiDB:SOCG_00751"/>
<keyword evidence="3" id="KW-1185">Reference proteome</keyword>
<gene>
    <name evidence="2" type="ORF">SOCG_00751</name>
</gene>
<dbReference type="GO" id="GO:0110130">
    <property type="term" value="F:ribitol-5-phosphatase activity"/>
    <property type="evidence" value="ECO:0007669"/>
    <property type="project" value="EnsemblFungi"/>
</dbReference>
<dbReference type="InterPro" id="IPR036412">
    <property type="entry name" value="HAD-like_sf"/>
</dbReference>
<dbReference type="eggNOG" id="ENOG502QRU0">
    <property type="taxonomic scope" value="Eukaryota"/>
</dbReference>
<evidence type="ECO:0000313" key="2">
    <source>
        <dbReference type="EMBL" id="EPX72993.1"/>
    </source>
</evidence>
<dbReference type="EMBL" id="KE503207">
    <property type="protein sequence ID" value="EPX72993.1"/>
    <property type="molecule type" value="Genomic_DNA"/>
</dbReference>
<dbReference type="HOGENOM" id="CLU_058495_1_0_1"/>
<dbReference type="NCBIfam" id="TIGR01489">
    <property type="entry name" value="DKMTPPase-SF"/>
    <property type="match status" value="1"/>
</dbReference>
<dbReference type="GO" id="GO:0052646">
    <property type="term" value="P:alditol phosphate metabolic process"/>
    <property type="evidence" value="ECO:0007669"/>
    <property type="project" value="EnsemblFungi"/>
</dbReference>
<protein>
    <submittedName>
        <fullName evidence="2">Phosphoric monoester hydrolase</fullName>
    </submittedName>
</protein>
<dbReference type="InterPro" id="IPR023214">
    <property type="entry name" value="HAD_sf"/>
</dbReference>
<organism evidence="2 3">
    <name type="scientific">Schizosaccharomyces octosporus (strain yFS286)</name>
    <name type="common">Fission yeast</name>
    <name type="synonym">Octosporomyces octosporus</name>
    <dbReference type="NCBI Taxonomy" id="483514"/>
    <lineage>
        <taxon>Eukaryota</taxon>
        <taxon>Fungi</taxon>
        <taxon>Dikarya</taxon>
        <taxon>Ascomycota</taxon>
        <taxon>Taphrinomycotina</taxon>
        <taxon>Schizosaccharomycetes</taxon>
        <taxon>Schizosaccharomycetales</taxon>
        <taxon>Schizosaccharomycetaceae</taxon>
        <taxon>Schizosaccharomyces</taxon>
    </lineage>
</organism>
<dbReference type="NCBIfam" id="TIGR01488">
    <property type="entry name" value="HAD-SF-IB"/>
    <property type="match status" value="1"/>
</dbReference>
<dbReference type="Gene3D" id="3.90.1470.20">
    <property type="match status" value="1"/>
</dbReference>
<dbReference type="SUPFAM" id="SSF56784">
    <property type="entry name" value="HAD-like"/>
    <property type="match status" value="1"/>
</dbReference>
<dbReference type="AlphaFoldDB" id="S9PZV1"/>
<dbReference type="RefSeq" id="XP_013018625.1">
    <property type="nucleotide sequence ID" value="XM_013163171.1"/>
</dbReference>
<keyword evidence="1 2" id="KW-0378">Hydrolase</keyword>
<proteinExistence type="predicted"/>
<dbReference type="PANTHER" id="PTHR28181:SF2">
    <property type="entry name" value="PHOSPHORIC MONOESTER HYDROLASE"/>
    <property type="match status" value="1"/>
</dbReference>
<accession>S9PZV1</accession>
<dbReference type="Proteomes" id="UP000016088">
    <property type="component" value="Unassembled WGS sequence"/>
</dbReference>
<dbReference type="OrthoDB" id="10014216at2759"/>
<sequence>MPANKQLYVFSDFDGTITQQDSNDYLTDNYGMGQAMRVQLNQEIIQGKLSFRDGFAQMLNSVPLKYEEALETLKKNVAIDPDFSSFYEWCKKEGVRLVILSSGMEPFIRSLLEQYLGKEEATKIEIVSNDINVHEDGTWNIVYHDDTHFGHDKSLTIRPYAQLPEEKRPHMVYCGDGVSDLSAAKETEHLYAKKGRDLITYCKRENVSYTEFETFAEIHKALIEFKSENVDKA</sequence>
<evidence type="ECO:0000313" key="3">
    <source>
        <dbReference type="Proteomes" id="UP000016088"/>
    </source>
</evidence>
<dbReference type="InterPro" id="IPR006384">
    <property type="entry name" value="HAD_hydro_PyrdxlP_Pase-like"/>
</dbReference>
<dbReference type="OMA" id="VPFHEFD"/>
<dbReference type="PANTHER" id="PTHR28181">
    <property type="entry name" value="UPF0655 PROTEIN YCR015C"/>
    <property type="match status" value="1"/>
</dbReference>
<dbReference type="CDD" id="cd07524">
    <property type="entry name" value="HAD_Pase"/>
    <property type="match status" value="1"/>
</dbReference>
<reference evidence="2 3" key="1">
    <citation type="journal article" date="2011" name="Science">
        <title>Comparative functional genomics of the fission yeasts.</title>
        <authorList>
            <person name="Rhind N."/>
            <person name="Chen Z."/>
            <person name="Yassour M."/>
            <person name="Thompson D.A."/>
            <person name="Haas B.J."/>
            <person name="Habib N."/>
            <person name="Wapinski I."/>
            <person name="Roy S."/>
            <person name="Lin M.F."/>
            <person name="Heiman D.I."/>
            <person name="Young S.K."/>
            <person name="Furuya K."/>
            <person name="Guo Y."/>
            <person name="Pidoux A."/>
            <person name="Chen H.M."/>
            <person name="Robbertse B."/>
            <person name="Goldberg J.M."/>
            <person name="Aoki K."/>
            <person name="Bayne E.H."/>
            <person name="Berlin A.M."/>
            <person name="Desjardins C.A."/>
            <person name="Dobbs E."/>
            <person name="Dukaj L."/>
            <person name="Fan L."/>
            <person name="FitzGerald M.G."/>
            <person name="French C."/>
            <person name="Gujja S."/>
            <person name="Hansen K."/>
            <person name="Keifenheim D."/>
            <person name="Levin J.Z."/>
            <person name="Mosher R.A."/>
            <person name="Mueller C.A."/>
            <person name="Pfiffner J."/>
            <person name="Priest M."/>
            <person name="Russ C."/>
            <person name="Smialowska A."/>
            <person name="Swoboda P."/>
            <person name="Sykes S.M."/>
            <person name="Vaughn M."/>
            <person name="Vengrova S."/>
            <person name="Yoder R."/>
            <person name="Zeng Q."/>
            <person name="Allshire R."/>
            <person name="Baulcombe D."/>
            <person name="Birren B.W."/>
            <person name="Brown W."/>
            <person name="Ekwall K."/>
            <person name="Kellis M."/>
            <person name="Leatherwood J."/>
            <person name="Levin H."/>
            <person name="Margalit H."/>
            <person name="Martienssen R."/>
            <person name="Nieduszynski C.A."/>
            <person name="Spatafora J.W."/>
            <person name="Friedman N."/>
            <person name="Dalgaard J.Z."/>
            <person name="Baumann P."/>
            <person name="Niki H."/>
            <person name="Regev A."/>
            <person name="Nusbaum C."/>
        </authorList>
    </citation>
    <scope>NUCLEOTIDE SEQUENCE [LARGE SCALE GENOMIC DNA]</scope>
    <source>
        <strain evidence="3">yFS286</strain>
    </source>
</reference>
<dbReference type="GO" id="GO:0000121">
    <property type="term" value="F:sn-glycerol 1-phosphatase activity"/>
    <property type="evidence" value="ECO:0007669"/>
    <property type="project" value="EnsemblFungi"/>
</dbReference>
<dbReference type="Pfam" id="PF12710">
    <property type="entry name" value="HAD"/>
    <property type="match status" value="1"/>
</dbReference>
<dbReference type="GeneID" id="25029735"/>
<dbReference type="GO" id="GO:0050286">
    <property type="term" value="F:sorbitol-6-phosphatase activity"/>
    <property type="evidence" value="ECO:0007669"/>
    <property type="project" value="EnsemblFungi"/>
</dbReference>
<dbReference type="Gene3D" id="3.40.50.1000">
    <property type="entry name" value="HAD superfamily/HAD-like"/>
    <property type="match status" value="1"/>
</dbReference>
<evidence type="ECO:0000256" key="1">
    <source>
        <dbReference type="ARBA" id="ARBA00022801"/>
    </source>
</evidence>
<name>S9PZV1_SCHOY</name>
<dbReference type="GO" id="GO:0043136">
    <property type="term" value="F:sn-glycerol 3-phosphatase activity"/>
    <property type="evidence" value="ECO:0007669"/>
    <property type="project" value="EnsemblFungi"/>
</dbReference>
<dbReference type="InterPro" id="IPR050849">
    <property type="entry name" value="HAD-like_hydrolase_phosphatase"/>
</dbReference>